<evidence type="ECO:0000256" key="3">
    <source>
        <dbReference type="SAM" id="Coils"/>
    </source>
</evidence>
<dbReference type="InterPro" id="IPR009011">
    <property type="entry name" value="Man6P_isomerase_rcpt-bd_dom_sf"/>
</dbReference>
<dbReference type="Pfam" id="PF13015">
    <property type="entry name" value="PRKCSH_1"/>
    <property type="match status" value="1"/>
</dbReference>
<keyword evidence="4" id="KW-0472">Membrane</keyword>
<gene>
    <name evidence="7" type="ORF">PoB_005132700</name>
</gene>
<keyword evidence="8" id="KW-1185">Reference proteome</keyword>
<sequence length="314" mass="35923">MATPMENFSLSGCVFTLLFIFLALSNGKLQDMKIVDELSNYGIQNAGYTFTSQPLTLRVRPANFSGPPHFSRLIGRCFTEIVNDYKYNLCPFNNLTQHEQRNQWNPYNGVLGVWQEWDIKDNMFVAMIMRDGDSCHNNYRSARITFECGNVSNIVNASEPSTCSYHLDEKKFTETAKKVILILSLLSVHVLCLLVLRTPLVCHPDSMLVYPTLSKELQHQWDVLEGERQRGDWTEKGYAKQLRKIFEAAGLYLSVSTQKQLQHQAEEVEKEKVRSGTFTTLDQCKEGYKELKEKVQRLEEELKIAKNSSGTLGS</sequence>
<keyword evidence="4" id="KW-1133">Transmembrane helix</keyword>
<dbReference type="InterPro" id="IPR010506">
    <property type="entry name" value="DMAP1-bd"/>
</dbReference>
<dbReference type="PANTHER" id="PTHR12630">
    <property type="entry name" value="N-LINKED OLIGOSACCHARIDE PROCESSING"/>
    <property type="match status" value="1"/>
</dbReference>
<dbReference type="GO" id="GO:0005794">
    <property type="term" value="C:Golgi apparatus"/>
    <property type="evidence" value="ECO:0007669"/>
    <property type="project" value="TreeGrafter"/>
</dbReference>
<reference evidence="7 8" key="1">
    <citation type="journal article" date="2021" name="Elife">
        <title>Chloroplast acquisition without the gene transfer in kleptoplastic sea slugs, Plakobranchus ocellatus.</title>
        <authorList>
            <person name="Maeda T."/>
            <person name="Takahashi S."/>
            <person name="Yoshida T."/>
            <person name="Shimamura S."/>
            <person name="Takaki Y."/>
            <person name="Nagai Y."/>
            <person name="Toyoda A."/>
            <person name="Suzuki Y."/>
            <person name="Arimoto A."/>
            <person name="Ishii H."/>
            <person name="Satoh N."/>
            <person name="Nishiyama T."/>
            <person name="Hasebe M."/>
            <person name="Maruyama T."/>
            <person name="Minagawa J."/>
            <person name="Obokata J."/>
            <person name="Shigenobu S."/>
        </authorList>
    </citation>
    <scope>NUCLEOTIDE SEQUENCE [LARGE SCALE GENOMIC DNA]</scope>
</reference>
<name>A0AAV4BZQ0_9GAST</name>
<evidence type="ECO:0000313" key="7">
    <source>
        <dbReference type="EMBL" id="GFO24822.1"/>
    </source>
</evidence>
<accession>A0AAV4BZQ0</accession>
<dbReference type="PANTHER" id="PTHR12630:SF6">
    <property type="entry name" value="N-ACETYLGLUCOSAMINE-1-PHOSPHOTRANSFERASE SUBUNIT GAMMA"/>
    <property type="match status" value="1"/>
</dbReference>
<dbReference type="InterPro" id="IPR044865">
    <property type="entry name" value="MRH_dom"/>
</dbReference>
<dbReference type="EMBL" id="BLXT01005648">
    <property type="protein sequence ID" value="GFO24822.1"/>
    <property type="molecule type" value="Genomic_DNA"/>
</dbReference>
<dbReference type="Gene3D" id="2.70.130.10">
    <property type="entry name" value="Mannose-6-phosphate receptor binding domain"/>
    <property type="match status" value="1"/>
</dbReference>
<evidence type="ECO:0000313" key="8">
    <source>
        <dbReference type="Proteomes" id="UP000735302"/>
    </source>
</evidence>
<evidence type="ECO:0000256" key="1">
    <source>
        <dbReference type="ARBA" id="ARBA00022729"/>
    </source>
</evidence>
<dbReference type="PROSITE" id="PS51912">
    <property type="entry name" value="DMAP1_BIND"/>
    <property type="match status" value="1"/>
</dbReference>
<comment type="caution">
    <text evidence="7">The sequence shown here is derived from an EMBL/GenBank/DDBJ whole genome shotgun (WGS) entry which is preliminary data.</text>
</comment>
<keyword evidence="3" id="KW-0175">Coiled coil</keyword>
<feature type="transmembrane region" description="Helical" evidence="4">
    <location>
        <begin position="179"/>
        <end position="196"/>
    </location>
</feature>
<evidence type="ECO:0000256" key="2">
    <source>
        <dbReference type="ARBA" id="ARBA00023157"/>
    </source>
</evidence>
<dbReference type="AlphaFoldDB" id="A0AAV4BZQ0"/>
<dbReference type="InterPro" id="IPR036607">
    <property type="entry name" value="PRKCSH"/>
</dbReference>
<dbReference type="InterPro" id="IPR039794">
    <property type="entry name" value="Gtb1-like"/>
</dbReference>
<evidence type="ECO:0000259" key="5">
    <source>
        <dbReference type="PROSITE" id="PS51912"/>
    </source>
</evidence>
<keyword evidence="2" id="KW-1015">Disulfide bond</keyword>
<organism evidence="7 8">
    <name type="scientific">Plakobranchus ocellatus</name>
    <dbReference type="NCBI Taxonomy" id="259542"/>
    <lineage>
        <taxon>Eukaryota</taxon>
        <taxon>Metazoa</taxon>
        <taxon>Spiralia</taxon>
        <taxon>Lophotrochozoa</taxon>
        <taxon>Mollusca</taxon>
        <taxon>Gastropoda</taxon>
        <taxon>Heterobranchia</taxon>
        <taxon>Euthyneura</taxon>
        <taxon>Panpulmonata</taxon>
        <taxon>Sacoglossa</taxon>
        <taxon>Placobranchoidea</taxon>
        <taxon>Plakobranchidae</taxon>
        <taxon>Plakobranchus</taxon>
    </lineage>
</organism>
<feature type="coiled-coil region" evidence="3">
    <location>
        <begin position="281"/>
        <end position="308"/>
    </location>
</feature>
<dbReference type="Proteomes" id="UP000735302">
    <property type="component" value="Unassembled WGS sequence"/>
</dbReference>
<feature type="transmembrane region" description="Helical" evidence="4">
    <location>
        <begin position="6"/>
        <end position="24"/>
    </location>
</feature>
<keyword evidence="4" id="KW-0812">Transmembrane</keyword>
<evidence type="ECO:0000256" key="4">
    <source>
        <dbReference type="SAM" id="Phobius"/>
    </source>
</evidence>
<keyword evidence="1" id="KW-0732">Signal</keyword>
<evidence type="ECO:0000259" key="6">
    <source>
        <dbReference type="PROSITE" id="PS51914"/>
    </source>
</evidence>
<protein>
    <submittedName>
        <fullName evidence="7">N-acetylglucosamine-1-phosphotransferase subunit gamma</fullName>
    </submittedName>
</protein>
<dbReference type="SUPFAM" id="SSF50911">
    <property type="entry name" value="Mannose 6-phosphate receptor domain"/>
    <property type="match status" value="1"/>
</dbReference>
<dbReference type="PROSITE" id="PS51914">
    <property type="entry name" value="MRH"/>
    <property type="match status" value="1"/>
</dbReference>
<feature type="domain" description="DMAP1-binding" evidence="5">
    <location>
        <begin position="209"/>
        <end position="314"/>
    </location>
</feature>
<proteinExistence type="predicted"/>
<feature type="domain" description="MRH" evidence="6">
    <location>
        <begin position="75"/>
        <end position="177"/>
    </location>
</feature>